<evidence type="ECO:0000259" key="7">
    <source>
        <dbReference type="Pfam" id="PF00496"/>
    </source>
</evidence>
<evidence type="ECO:0000313" key="9">
    <source>
        <dbReference type="Proteomes" id="UP000606115"/>
    </source>
</evidence>
<dbReference type="EMBL" id="BMKX01000005">
    <property type="protein sequence ID" value="GGJ62361.1"/>
    <property type="molecule type" value="Genomic_DNA"/>
</dbReference>
<evidence type="ECO:0000256" key="6">
    <source>
        <dbReference type="SAM" id="SignalP"/>
    </source>
</evidence>
<comment type="subcellular location">
    <subcellularLocation>
        <location evidence="1">Cell envelope</location>
    </subcellularLocation>
</comment>
<accession>A0ABQ2DM01</accession>
<dbReference type="Proteomes" id="UP000606115">
    <property type="component" value="Unassembled WGS sequence"/>
</dbReference>
<dbReference type="InterPro" id="IPR039424">
    <property type="entry name" value="SBP_5"/>
</dbReference>
<evidence type="ECO:0000256" key="1">
    <source>
        <dbReference type="ARBA" id="ARBA00004196"/>
    </source>
</evidence>
<dbReference type="Gene3D" id="3.90.76.10">
    <property type="entry name" value="Dipeptide-binding Protein, Domain 1"/>
    <property type="match status" value="1"/>
</dbReference>
<dbReference type="InterPro" id="IPR030678">
    <property type="entry name" value="Peptide/Ni-bd"/>
</dbReference>
<dbReference type="PROSITE" id="PS51257">
    <property type="entry name" value="PROKAR_LIPOPROTEIN"/>
    <property type="match status" value="1"/>
</dbReference>
<dbReference type="Pfam" id="PF00496">
    <property type="entry name" value="SBP_bac_5"/>
    <property type="match status" value="1"/>
</dbReference>
<dbReference type="PANTHER" id="PTHR30290:SF10">
    <property type="entry name" value="PERIPLASMIC OLIGOPEPTIDE-BINDING PROTEIN-RELATED"/>
    <property type="match status" value="1"/>
</dbReference>
<dbReference type="RefSeq" id="WP_188685687.1">
    <property type="nucleotide sequence ID" value="NZ_BMKX01000005.1"/>
</dbReference>
<dbReference type="Gene3D" id="3.40.190.10">
    <property type="entry name" value="Periplasmic binding protein-like II"/>
    <property type="match status" value="1"/>
</dbReference>
<proteinExistence type="inferred from homology"/>
<gene>
    <name evidence="8" type="ORF">GCM10007173_21570</name>
</gene>
<sequence length="544" mass="58602">MASKKNGMRLAAAVIGISALALTGCTGPSSNDAGNGGSDEASSAPITLGTTDKVTSLDPAASYDNGSFMVMNQIYPFVLNSEPGSPDPSNDMAESAEYTSPTEFTVKLKAGLKWANGHDLDSKDVKFSFDRQLKIADPNGPSSLLGNMESVEAPDATTVVFKLKVAEDQTFPQVLTSPVGPIVDDEVFPADKVLDDKEIVDAKAFGGQYTIDSYNKNNLISFAANDAYQGVLGAPANSKAAIKYYADANNLKLEVQEGKIDVAWRSLTPTDIEDLGKEENLAVHKGPGGELRYIVFNFDSMPFGAKTTDADPAKSLAVRQAAAHLVDRQSIATNVYKDTYTPAYSYVPQGFTGAIEPLKDMYGTDGKPDAAKAKKALEDAGVKTPVKLALQYNPDHYGPNSGDEYALVEKQLEADGLFDVDLKSTEWVTYQKQRVTDYPAYQLGWFPDYSDADNYLSPFFATDNFLSNGYDNKEVDSLISEQRGQSDVAERTASIEKLQTMVAEDLSTLPLLQGSQVAVAGKDVQGVEKTLDASFKFRLGVLSK</sequence>
<comment type="caution">
    <text evidence="8">The sequence shown here is derived from an EMBL/GenBank/DDBJ whole genome shotgun (WGS) entry which is preliminary data.</text>
</comment>
<dbReference type="PIRSF" id="PIRSF002741">
    <property type="entry name" value="MppA"/>
    <property type="match status" value="1"/>
</dbReference>
<evidence type="ECO:0000256" key="5">
    <source>
        <dbReference type="SAM" id="MobiDB-lite"/>
    </source>
</evidence>
<keyword evidence="4 6" id="KW-0732">Signal</keyword>
<feature type="domain" description="Solute-binding protein family 5" evidence="7">
    <location>
        <begin position="88"/>
        <end position="464"/>
    </location>
</feature>
<dbReference type="Gene3D" id="3.10.105.10">
    <property type="entry name" value="Dipeptide-binding Protein, Domain 3"/>
    <property type="match status" value="1"/>
</dbReference>
<dbReference type="SUPFAM" id="SSF53850">
    <property type="entry name" value="Periplasmic binding protein-like II"/>
    <property type="match status" value="1"/>
</dbReference>
<evidence type="ECO:0000256" key="2">
    <source>
        <dbReference type="ARBA" id="ARBA00005695"/>
    </source>
</evidence>
<evidence type="ECO:0000313" key="8">
    <source>
        <dbReference type="EMBL" id="GGJ62361.1"/>
    </source>
</evidence>
<dbReference type="PANTHER" id="PTHR30290">
    <property type="entry name" value="PERIPLASMIC BINDING COMPONENT OF ABC TRANSPORTER"/>
    <property type="match status" value="1"/>
</dbReference>
<dbReference type="GeneID" id="303304513"/>
<feature type="chain" id="PRO_5047164800" evidence="6">
    <location>
        <begin position="24"/>
        <end position="544"/>
    </location>
</feature>
<feature type="signal peptide" evidence="6">
    <location>
        <begin position="1"/>
        <end position="23"/>
    </location>
</feature>
<protein>
    <submittedName>
        <fullName evidence="8">Peptide ABC transporter substrate-binding protein</fullName>
    </submittedName>
</protein>
<evidence type="ECO:0000256" key="4">
    <source>
        <dbReference type="ARBA" id="ARBA00022729"/>
    </source>
</evidence>
<name>A0ABQ2DM01_9MICC</name>
<evidence type="ECO:0000256" key="3">
    <source>
        <dbReference type="ARBA" id="ARBA00022448"/>
    </source>
</evidence>
<organism evidence="8 9">
    <name type="scientific">Glutamicibacter ardleyensis</name>
    <dbReference type="NCBI Taxonomy" id="225894"/>
    <lineage>
        <taxon>Bacteria</taxon>
        <taxon>Bacillati</taxon>
        <taxon>Actinomycetota</taxon>
        <taxon>Actinomycetes</taxon>
        <taxon>Micrococcales</taxon>
        <taxon>Micrococcaceae</taxon>
        <taxon>Glutamicibacter</taxon>
    </lineage>
</organism>
<comment type="similarity">
    <text evidence="2">Belongs to the bacterial solute-binding protein 5 family.</text>
</comment>
<reference evidence="9" key="1">
    <citation type="journal article" date="2019" name="Int. J. Syst. Evol. Microbiol.">
        <title>The Global Catalogue of Microorganisms (GCM) 10K type strain sequencing project: providing services to taxonomists for standard genome sequencing and annotation.</title>
        <authorList>
            <consortium name="The Broad Institute Genomics Platform"/>
            <consortium name="The Broad Institute Genome Sequencing Center for Infectious Disease"/>
            <person name="Wu L."/>
            <person name="Ma J."/>
        </authorList>
    </citation>
    <scope>NUCLEOTIDE SEQUENCE [LARGE SCALE GENOMIC DNA]</scope>
    <source>
        <strain evidence="9">CGMCC 1.3685</strain>
    </source>
</reference>
<feature type="compositionally biased region" description="Polar residues" evidence="5">
    <location>
        <begin position="40"/>
        <end position="51"/>
    </location>
</feature>
<keyword evidence="3" id="KW-0813">Transport</keyword>
<dbReference type="InterPro" id="IPR000914">
    <property type="entry name" value="SBP_5_dom"/>
</dbReference>
<feature type="region of interest" description="Disordered" evidence="5">
    <location>
        <begin position="28"/>
        <end position="51"/>
    </location>
</feature>
<keyword evidence="9" id="KW-1185">Reference proteome</keyword>